<comment type="subcellular location">
    <subcellularLocation>
        <location evidence="1">Membrane</location>
        <topology evidence="1">Multi-pass membrane protein</topology>
    </subcellularLocation>
</comment>
<evidence type="ECO:0000256" key="3">
    <source>
        <dbReference type="ARBA" id="ARBA00022989"/>
    </source>
</evidence>
<sequence length="380" mass="41455">MSQPKPSSVNHWRIAIWVILSIWSLHVALASPLPQDPGSTVSNGAGQSYPANDTSLVDPFSTPDYLASLAVMIMIIADINSGNYQASGVYFAVWFIVGLIGALVSFYFWHIGIILTGAWGTFVVVAVILTSVNLRSFIIRFTILGICLVLGGYLTYRFERMSVILATSLGGAYSLMFGLDMFIQIGFRATFHVILSQSTARFHPNVGTYVMIALVPLIALFGVIWELKHHEEPVAGWWFGHGARPDDGTKGDSGGKENRRCCGLVMSKPVPPKKDQPKIVIIPSKKEKRRCCGGGSDKTTTRVCCIPLCCGKRTDKTPKPPSPPAPSPGAAAGNTIARPPPAPTRKGTVRHQETIGHTEHHKVVIQKSVRDYYAAVDERW</sequence>
<name>A0A9P6LSC8_9FUNG</name>
<gene>
    <name evidence="9" type="ORF">BGZ65_005378</name>
</gene>
<protein>
    <recommendedName>
        <fullName evidence="8">TM7S3/TM198-like domain-containing protein</fullName>
    </recommendedName>
</protein>
<dbReference type="Proteomes" id="UP000749646">
    <property type="component" value="Unassembled WGS sequence"/>
</dbReference>
<feature type="transmembrane region" description="Helical" evidence="6">
    <location>
        <begin position="113"/>
        <end position="130"/>
    </location>
</feature>
<dbReference type="EMBL" id="JAAAHW010010120">
    <property type="protein sequence ID" value="KAF9930385.1"/>
    <property type="molecule type" value="Genomic_DNA"/>
</dbReference>
<organism evidence="9 10">
    <name type="scientific">Modicella reniformis</name>
    <dbReference type="NCBI Taxonomy" id="1440133"/>
    <lineage>
        <taxon>Eukaryota</taxon>
        <taxon>Fungi</taxon>
        <taxon>Fungi incertae sedis</taxon>
        <taxon>Mucoromycota</taxon>
        <taxon>Mortierellomycotina</taxon>
        <taxon>Mortierellomycetes</taxon>
        <taxon>Mortierellales</taxon>
        <taxon>Mortierellaceae</taxon>
        <taxon>Modicella</taxon>
    </lineage>
</organism>
<keyword evidence="4 6" id="KW-0472">Membrane</keyword>
<evidence type="ECO:0000256" key="4">
    <source>
        <dbReference type="ARBA" id="ARBA00023136"/>
    </source>
</evidence>
<keyword evidence="3 6" id="KW-1133">Transmembrane helix</keyword>
<feature type="signal peptide" evidence="7">
    <location>
        <begin position="1"/>
        <end position="30"/>
    </location>
</feature>
<keyword evidence="10" id="KW-1185">Reference proteome</keyword>
<evidence type="ECO:0000313" key="9">
    <source>
        <dbReference type="EMBL" id="KAF9930385.1"/>
    </source>
</evidence>
<evidence type="ECO:0000256" key="1">
    <source>
        <dbReference type="ARBA" id="ARBA00004141"/>
    </source>
</evidence>
<dbReference type="Pfam" id="PF13886">
    <property type="entry name" value="TM7S3_TM198"/>
    <property type="match status" value="1"/>
</dbReference>
<dbReference type="InterPro" id="IPR025256">
    <property type="entry name" value="TM7S3/TM198-like_dom"/>
</dbReference>
<feature type="transmembrane region" description="Helical" evidence="6">
    <location>
        <begin position="162"/>
        <end position="185"/>
    </location>
</feature>
<evidence type="ECO:0000256" key="2">
    <source>
        <dbReference type="ARBA" id="ARBA00022692"/>
    </source>
</evidence>
<accession>A0A9P6LSC8</accession>
<keyword evidence="7" id="KW-0732">Signal</keyword>
<evidence type="ECO:0000256" key="7">
    <source>
        <dbReference type="SAM" id="SignalP"/>
    </source>
</evidence>
<evidence type="ECO:0000313" key="10">
    <source>
        <dbReference type="Proteomes" id="UP000749646"/>
    </source>
</evidence>
<proteinExistence type="predicted"/>
<dbReference type="AlphaFoldDB" id="A0A9P6LSC8"/>
<feature type="transmembrane region" description="Helical" evidence="6">
    <location>
        <begin position="88"/>
        <end position="107"/>
    </location>
</feature>
<feature type="compositionally biased region" description="Basic and acidic residues" evidence="5">
    <location>
        <begin position="350"/>
        <end position="359"/>
    </location>
</feature>
<feature type="transmembrane region" description="Helical" evidence="6">
    <location>
        <begin position="137"/>
        <end position="156"/>
    </location>
</feature>
<evidence type="ECO:0000259" key="8">
    <source>
        <dbReference type="Pfam" id="PF13886"/>
    </source>
</evidence>
<dbReference type="GO" id="GO:0016020">
    <property type="term" value="C:membrane"/>
    <property type="evidence" value="ECO:0007669"/>
    <property type="project" value="UniProtKB-SubCell"/>
</dbReference>
<feature type="chain" id="PRO_5040453250" description="TM7S3/TM198-like domain-containing protein" evidence="7">
    <location>
        <begin position="31"/>
        <end position="380"/>
    </location>
</feature>
<reference evidence="9" key="1">
    <citation type="journal article" date="2020" name="Fungal Divers.">
        <title>Resolving the Mortierellaceae phylogeny through synthesis of multi-gene phylogenetics and phylogenomics.</title>
        <authorList>
            <person name="Vandepol N."/>
            <person name="Liber J."/>
            <person name="Desiro A."/>
            <person name="Na H."/>
            <person name="Kennedy M."/>
            <person name="Barry K."/>
            <person name="Grigoriev I.V."/>
            <person name="Miller A.N."/>
            <person name="O'Donnell K."/>
            <person name="Stajich J.E."/>
            <person name="Bonito G."/>
        </authorList>
    </citation>
    <scope>NUCLEOTIDE SEQUENCE</scope>
    <source>
        <strain evidence="9">MES-2147</strain>
    </source>
</reference>
<comment type="caution">
    <text evidence="9">The sequence shown here is derived from an EMBL/GenBank/DDBJ whole genome shotgun (WGS) entry which is preliminary data.</text>
</comment>
<dbReference type="OrthoDB" id="102260at2759"/>
<feature type="domain" description="TM7S3/TM198-like" evidence="8">
    <location>
        <begin position="65"/>
        <end position="225"/>
    </location>
</feature>
<evidence type="ECO:0000256" key="5">
    <source>
        <dbReference type="SAM" id="MobiDB-lite"/>
    </source>
</evidence>
<feature type="transmembrane region" description="Helical" evidence="6">
    <location>
        <begin position="206"/>
        <end position="225"/>
    </location>
</feature>
<keyword evidence="2 6" id="KW-0812">Transmembrane</keyword>
<evidence type="ECO:0000256" key="6">
    <source>
        <dbReference type="SAM" id="Phobius"/>
    </source>
</evidence>
<feature type="region of interest" description="Disordered" evidence="5">
    <location>
        <begin position="315"/>
        <end position="359"/>
    </location>
</feature>